<evidence type="ECO:0000313" key="3">
    <source>
        <dbReference type="Proteomes" id="UP001485043"/>
    </source>
</evidence>
<accession>A0AAW1THK8</accession>
<evidence type="ECO:0000313" key="2">
    <source>
        <dbReference type="EMBL" id="KAK9867991.1"/>
    </source>
</evidence>
<dbReference type="PANTHER" id="PTHR42714:SF2">
    <property type="entry name" value="TRNA MODIFICATION GTPASE GTPBP3, MITOCHONDRIAL"/>
    <property type="match status" value="1"/>
</dbReference>
<keyword evidence="3" id="KW-1185">Reference proteome</keyword>
<gene>
    <name evidence="2" type="ORF">WJX84_001162</name>
</gene>
<name>A0AAW1THK8_9CHLO</name>
<dbReference type="PANTHER" id="PTHR42714">
    <property type="entry name" value="TRNA MODIFICATION GTPASE GTPBP3"/>
    <property type="match status" value="1"/>
</dbReference>
<sequence>MRTVPANRAGLETINSMHAPLLSLAPAVAARVVMLVRHDEPPSMPGGASASGQAIHSRPLPAHTEAAFAAVVDASTLTYSGLHALEAAVLTAAGAPALARGGTSWAVNDRQAEALTRTGEALGRLQESIGAALPLDFWTIDLREAVSALGEVSGTGVSEEVLDSVFARFCIGK</sequence>
<organism evidence="2 3">
    <name type="scientific">Apatococcus fuscideae</name>
    <dbReference type="NCBI Taxonomy" id="2026836"/>
    <lineage>
        <taxon>Eukaryota</taxon>
        <taxon>Viridiplantae</taxon>
        <taxon>Chlorophyta</taxon>
        <taxon>core chlorophytes</taxon>
        <taxon>Trebouxiophyceae</taxon>
        <taxon>Chlorellales</taxon>
        <taxon>Chlorellaceae</taxon>
        <taxon>Apatococcus</taxon>
    </lineage>
</organism>
<feature type="domain" description="MnmE helical" evidence="1">
    <location>
        <begin position="63"/>
        <end position="170"/>
    </location>
</feature>
<dbReference type="InterPro" id="IPR025867">
    <property type="entry name" value="MnmE_helical"/>
</dbReference>
<evidence type="ECO:0000259" key="1">
    <source>
        <dbReference type="Pfam" id="PF12631"/>
    </source>
</evidence>
<reference evidence="2 3" key="1">
    <citation type="journal article" date="2024" name="Nat. Commun.">
        <title>Phylogenomics reveals the evolutionary origins of lichenization in chlorophyte algae.</title>
        <authorList>
            <person name="Puginier C."/>
            <person name="Libourel C."/>
            <person name="Otte J."/>
            <person name="Skaloud P."/>
            <person name="Haon M."/>
            <person name="Grisel S."/>
            <person name="Petersen M."/>
            <person name="Berrin J.G."/>
            <person name="Delaux P.M."/>
            <person name="Dal Grande F."/>
            <person name="Keller J."/>
        </authorList>
    </citation>
    <scope>NUCLEOTIDE SEQUENCE [LARGE SCALE GENOMIC DNA]</scope>
    <source>
        <strain evidence="2 3">SAG 2523</strain>
    </source>
</reference>
<dbReference type="AlphaFoldDB" id="A0AAW1THK8"/>
<dbReference type="GO" id="GO:0002098">
    <property type="term" value="P:tRNA wobble uridine modification"/>
    <property type="evidence" value="ECO:0007669"/>
    <property type="project" value="TreeGrafter"/>
</dbReference>
<dbReference type="SUPFAM" id="SSF116878">
    <property type="entry name" value="TrmE connector domain"/>
    <property type="match status" value="1"/>
</dbReference>
<dbReference type="Pfam" id="PF12631">
    <property type="entry name" value="MnmE_helical"/>
    <property type="match status" value="1"/>
</dbReference>
<dbReference type="GO" id="GO:0005829">
    <property type="term" value="C:cytosol"/>
    <property type="evidence" value="ECO:0007669"/>
    <property type="project" value="TreeGrafter"/>
</dbReference>
<dbReference type="GO" id="GO:0030488">
    <property type="term" value="P:tRNA methylation"/>
    <property type="evidence" value="ECO:0007669"/>
    <property type="project" value="TreeGrafter"/>
</dbReference>
<dbReference type="Proteomes" id="UP001485043">
    <property type="component" value="Unassembled WGS sequence"/>
</dbReference>
<dbReference type="InterPro" id="IPR027368">
    <property type="entry name" value="MnmE_dom2"/>
</dbReference>
<dbReference type="InterPro" id="IPR027417">
    <property type="entry name" value="P-loop_NTPase"/>
</dbReference>
<proteinExistence type="predicted"/>
<dbReference type="Gene3D" id="3.40.50.300">
    <property type="entry name" value="P-loop containing nucleotide triphosphate hydrolases"/>
    <property type="match status" value="1"/>
</dbReference>
<dbReference type="Gene3D" id="1.20.120.430">
    <property type="entry name" value="tRNA modification GTPase MnmE domain 2"/>
    <property type="match status" value="1"/>
</dbReference>
<protein>
    <recommendedName>
        <fullName evidence="1">MnmE helical domain-containing protein</fullName>
    </recommendedName>
</protein>
<dbReference type="EMBL" id="JALJOV010000051">
    <property type="protein sequence ID" value="KAK9867991.1"/>
    <property type="molecule type" value="Genomic_DNA"/>
</dbReference>
<comment type="caution">
    <text evidence="2">The sequence shown here is derived from an EMBL/GenBank/DDBJ whole genome shotgun (WGS) entry which is preliminary data.</text>
</comment>